<protein>
    <submittedName>
        <fullName evidence="2">Long-chain acyl-CoA synthetase</fullName>
    </submittedName>
</protein>
<dbReference type="EMBL" id="CP039345">
    <property type="protein sequence ID" value="QCD79129.1"/>
    <property type="molecule type" value="Genomic_DNA"/>
</dbReference>
<accession>A0A4D6KV25</accession>
<reference evidence="2 3" key="1">
    <citation type="submission" date="2019-04" db="EMBL/GenBank/DDBJ databases">
        <title>An improved genome assembly and genetic linkage map for asparagus bean, Vigna unguiculata ssp. sesquipedialis.</title>
        <authorList>
            <person name="Xia Q."/>
            <person name="Zhang R."/>
            <person name="Dong Y."/>
        </authorList>
    </citation>
    <scope>NUCLEOTIDE SEQUENCE [LARGE SCALE GENOMIC DNA]</scope>
    <source>
        <tissue evidence="2">Leaf</tissue>
    </source>
</reference>
<dbReference type="Proteomes" id="UP000501690">
    <property type="component" value="Linkage Group LG1"/>
</dbReference>
<feature type="compositionally biased region" description="Low complexity" evidence="1">
    <location>
        <begin position="83"/>
        <end position="94"/>
    </location>
</feature>
<name>A0A4D6KV25_VIGUN</name>
<proteinExistence type="predicted"/>
<evidence type="ECO:0000313" key="3">
    <source>
        <dbReference type="Proteomes" id="UP000501690"/>
    </source>
</evidence>
<evidence type="ECO:0000313" key="2">
    <source>
        <dbReference type="EMBL" id="QCD79129.1"/>
    </source>
</evidence>
<keyword evidence="3" id="KW-1185">Reference proteome</keyword>
<feature type="region of interest" description="Disordered" evidence="1">
    <location>
        <begin position="65"/>
        <end position="94"/>
    </location>
</feature>
<dbReference type="AlphaFoldDB" id="A0A4D6KV25"/>
<evidence type="ECO:0000256" key="1">
    <source>
        <dbReference type="SAM" id="MobiDB-lite"/>
    </source>
</evidence>
<sequence>MNPINAYYKERHNKELKRKHSQLRAFMRLKGIHLEPNPFDMERDLKTPTFKFRVVTITPEKVFQLSASGENEESSSDNKQAPTTTTLDTTTPTRVTEFAPKKSIDTFGPRTSIYHGAFITASNLN</sequence>
<gene>
    <name evidence="2" type="ORF">DEO72_LG1g2768</name>
</gene>
<organism evidence="2 3">
    <name type="scientific">Vigna unguiculata</name>
    <name type="common">Cowpea</name>
    <dbReference type="NCBI Taxonomy" id="3917"/>
    <lineage>
        <taxon>Eukaryota</taxon>
        <taxon>Viridiplantae</taxon>
        <taxon>Streptophyta</taxon>
        <taxon>Embryophyta</taxon>
        <taxon>Tracheophyta</taxon>
        <taxon>Spermatophyta</taxon>
        <taxon>Magnoliopsida</taxon>
        <taxon>eudicotyledons</taxon>
        <taxon>Gunneridae</taxon>
        <taxon>Pentapetalae</taxon>
        <taxon>rosids</taxon>
        <taxon>fabids</taxon>
        <taxon>Fabales</taxon>
        <taxon>Fabaceae</taxon>
        <taxon>Papilionoideae</taxon>
        <taxon>50 kb inversion clade</taxon>
        <taxon>NPAAA clade</taxon>
        <taxon>indigoferoid/millettioid clade</taxon>
        <taxon>Phaseoleae</taxon>
        <taxon>Vigna</taxon>
    </lineage>
</organism>